<feature type="region of interest" description="Disordered" evidence="1">
    <location>
        <begin position="585"/>
        <end position="698"/>
    </location>
</feature>
<evidence type="ECO:0000313" key="3">
    <source>
        <dbReference type="EMBL" id="KAF2225013.1"/>
    </source>
</evidence>
<dbReference type="InterPro" id="IPR058317">
    <property type="entry name" value="DUF8004"/>
</dbReference>
<feature type="domain" description="DUF8004" evidence="2">
    <location>
        <begin position="257"/>
        <end position="347"/>
    </location>
</feature>
<dbReference type="EMBL" id="ML992504">
    <property type="protein sequence ID" value="KAF2225013.1"/>
    <property type="molecule type" value="Genomic_DNA"/>
</dbReference>
<feature type="region of interest" description="Disordered" evidence="1">
    <location>
        <begin position="168"/>
        <end position="189"/>
    </location>
</feature>
<feature type="region of interest" description="Disordered" evidence="1">
    <location>
        <begin position="1"/>
        <end position="69"/>
    </location>
</feature>
<accession>A0A6A6GHR9</accession>
<feature type="compositionally biased region" description="Low complexity" evidence="1">
    <location>
        <begin position="684"/>
        <end position="696"/>
    </location>
</feature>
<feature type="compositionally biased region" description="Polar residues" evidence="1">
    <location>
        <begin position="1"/>
        <end position="11"/>
    </location>
</feature>
<evidence type="ECO:0000259" key="2">
    <source>
        <dbReference type="Pfam" id="PF26013"/>
    </source>
</evidence>
<protein>
    <recommendedName>
        <fullName evidence="2">DUF8004 domain-containing protein</fullName>
    </recommendedName>
</protein>
<feature type="compositionally biased region" description="Low complexity" evidence="1">
    <location>
        <begin position="175"/>
        <end position="189"/>
    </location>
</feature>
<name>A0A6A6GHR9_9PEZI</name>
<dbReference type="PANTHER" id="PTHR39601">
    <property type="entry name" value="CHORIOGENIN HMINOR"/>
    <property type="match status" value="1"/>
</dbReference>
<reference evidence="4" key="1">
    <citation type="journal article" date="2020" name="Stud. Mycol.">
        <title>101 Dothideomycetes genomes: A test case for predicting lifestyles and emergence of pathogens.</title>
        <authorList>
            <person name="Haridas S."/>
            <person name="Albert R."/>
            <person name="Binder M."/>
            <person name="Bloem J."/>
            <person name="LaButti K."/>
            <person name="Salamov A."/>
            <person name="Andreopoulos B."/>
            <person name="Baker S."/>
            <person name="Barry K."/>
            <person name="Bills G."/>
            <person name="Bluhm B."/>
            <person name="Cannon C."/>
            <person name="Castanera R."/>
            <person name="Culley D."/>
            <person name="Daum C."/>
            <person name="Ezra D."/>
            <person name="Gonzalez J."/>
            <person name="Henrissat B."/>
            <person name="Kuo A."/>
            <person name="Liang C."/>
            <person name="Lipzen A."/>
            <person name="Lutzoni F."/>
            <person name="Magnuson J."/>
            <person name="Mondo S."/>
            <person name="Nolan M."/>
            <person name="Ohm R."/>
            <person name="Pangilinan J."/>
            <person name="Park H.-J."/>
            <person name="Ramirez L."/>
            <person name="Alfaro M."/>
            <person name="Sun H."/>
            <person name="Tritt A."/>
            <person name="Yoshinaga Y."/>
            <person name="Zwiers L.-H."/>
            <person name="Turgeon B."/>
            <person name="Goodwin S."/>
            <person name="Spatafora J."/>
            <person name="Crous P."/>
            <person name="Grigoriev I."/>
        </authorList>
    </citation>
    <scope>NUCLEOTIDE SEQUENCE [LARGE SCALE GENOMIC DNA]</scope>
    <source>
        <strain evidence="4">CECT 20119</strain>
    </source>
</reference>
<organism evidence="3 4">
    <name type="scientific">Elsinoe ampelina</name>
    <dbReference type="NCBI Taxonomy" id="302913"/>
    <lineage>
        <taxon>Eukaryota</taxon>
        <taxon>Fungi</taxon>
        <taxon>Dikarya</taxon>
        <taxon>Ascomycota</taxon>
        <taxon>Pezizomycotina</taxon>
        <taxon>Dothideomycetes</taxon>
        <taxon>Dothideomycetidae</taxon>
        <taxon>Myriangiales</taxon>
        <taxon>Elsinoaceae</taxon>
        <taxon>Elsinoe</taxon>
    </lineage>
</organism>
<feature type="compositionally biased region" description="Acidic residues" evidence="1">
    <location>
        <begin position="823"/>
        <end position="838"/>
    </location>
</feature>
<gene>
    <name evidence="3" type="ORF">BDZ85DRAFT_294828</name>
</gene>
<feature type="compositionally biased region" description="Polar residues" evidence="1">
    <location>
        <begin position="616"/>
        <end position="643"/>
    </location>
</feature>
<dbReference type="PANTHER" id="PTHR39601:SF1">
    <property type="entry name" value="CHORIOGENIN HMINOR"/>
    <property type="match status" value="1"/>
</dbReference>
<dbReference type="Proteomes" id="UP000799538">
    <property type="component" value="Unassembled WGS sequence"/>
</dbReference>
<evidence type="ECO:0000313" key="4">
    <source>
        <dbReference type="Proteomes" id="UP000799538"/>
    </source>
</evidence>
<proteinExistence type="predicted"/>
<keyword evidence="4" id="KW-1185">Reference proteome</keyword>
<evidence type="ECO:0000256" key="1">
    <source>
        <dbReference type="SAM" id="MobiDB-lite"/>
    </source>
</evidence>
<feature type="compositionally biased region" description="Low complexity" evidence="1">
    <location>
        <begin position="644"/>
        <end position="669"/>
    </location>
</feature>
<feature type="region of interest" description="Disordered" evidence="1">
    <location>
        <begin position="809"/>
        <end position="849"/>
    </location>
</feature>
<dbReference type="Pfam" id="PF26013">
    <property type="entry name" value="DUF8004"/>
    <property type="match status" value="1"/>
</dbReference>
<feature type="compositionally biased region" description="Polar residues" evidence="1">
    <location>
        <begin position="588"/>
        <end position="603"/>
    </location>
</feature>
<dbReference type="OrthoDB" id="4114825at2759"/>
<dbReference type="AlphaFoldDB" id="A0A6A6GHR9"/>
<sequence>MSQSPTSTGPSTMAPGFQDFIQTTAPIYPSPPVSPLEPATRGRLTDTAPISPITRSRACSVSSSPSVPNFSRVMSQRKSSVPSLPKLAGIQPVRRTPTTQRKNATIKRWDGSTRTAAQWDNLRRDAELYDQEATCAVHFHGRGRSQRGPALKVPFAVVSESGCLAALSSRRESSGSESPSSDSGYSSIGSQQDTQSLFIAAPDYLTREESLNYHITTRNIFAWMMNKPLVGYSLGQAMIDLLERLLTIRPATLDSVKDCLTYADRMGYTDMNSHPDHALAMLGFAEHFRIRDLWTNAFVHCAGMNDILYQSSELDSISKQTQASITKAYLKTDLAVTKTTRALAIFLEDELSPAHLGLTVSQRAHLDRFRSFIHSFYVGKLGYWPPPEFTKDLLAAMHRDFSSLYALLVDKDSFPNLPNATSGGLCVLQNVGAFDEWHSYTEQPHPLPLMPQYGTLDGKAFNSRGLRSFLGSRASRRELYACARSGLDAATNKVTTDMKSNSLVQSYLIFEQESILHLEPDLAISDARKVRWIMIYYTLQMLTSITASPPQFVPGGNGSVPYQACCAVPPIPWTSGRDSVLSVHPALRSQTPSERSLPSTPTDLQPDCSRDDYFSKSPTRTNNHARQDSGLSLTPQPLRISSPSLSRATSLLNRRSSLSLRTRLPNSSPKGNSHLQSPVEVDETSFSPSGSSTTDSFYLHLPHHQQSPFANEAHELPAGARTPTLELEDMLALTSFPAAPKGPFELDATEAGSGAWLDDASSQATDDVSGAGKMCFEIDLGFDFGSPSSKGAGEVEVCWEGIYEAYSQSGDDDGGASLAGSGGEEEGGDGGGDGDGDEGGNGRMSCSSGDSVTSAYSDFYAGSEGSQATANTGLTPVVESPGTVSLGGSARWAGDYRECLGDGYFSRLEGREEELGVMDRGDEEGVWVDVPRR</sequence>